<proteinExistence type="predicted"/>
<sequence>MLNGLAHGQQCSELAHNFMARGGGEIFAGNSVQSSPGGQSVSWSVIFSLLESWTASNTPPRHVPPPQPFGNSFAFTQNNAPPQLQAPVLGPKDAFLAQAFLGLLSTVVTHSVAVRKAIASHVHFRAIPTLVSLIPLGIPLEIKGALFDTLAAFCEPGAGAAGLEVCRLVWVLMERHEVIKSARRGRTCLPSRASNSSSMKLRRCTDVPVDDPVPPLPRDPPAYAETHPAQGPLGRVVNQHRPRHAQRGVSATGNRALRPFCCGQRVCEHPEPGVLAPVRPVADERPVFVLHRAGARGSRFGVAGARDERYAAQGRDDHESSRAPRRLLEAQLIPILSQCDYLDARPEADQFMDRDSFLPSAIQ</sequence>
<evidence type="ECO:0000313" key="1">
    <source>
        <dbReference type="EMBL" id="GAT42507.1"/>
    </source>
</evidence>
<keyword evidence="2" id="KW-1185">Reference proteome</keyword>
<reference evidence="1" key="1">
    <citation type="submission" date="2014-09" db="EMBL/GenBank/DDBJ databases">
        <title>Genome sequence of the luminous mushroom Mycena chlorophos for searching fungal bioluminescence genes.</title>
        <authorList>
            <person name="Tanaka Y."/>
            <person name="Kasuga D."/>
            <person name="Oba Y."/>
            <person name="Hase S."/>
            <person name="Sato K."/>
            <person name="Oba Y."/>
            <person name="Sakakibara Y."/>
        </authorList>
    </citation>
    <scope>NUCLEOTIDE SEQUENCE</scope>
</reference>
<dbReference type="Proteomes" id="UP000815677">
    <property type="component" value="Unassembled WGS sequence"/>
</dbReference>
<organism evidence="1 2">
    <name type="scientific">Mycena chlorophos</name>
    <name type="common">Agaric fungus</name>
    <name type="synonym">Agaricus chlorophos</name>
    <dbReference type="NCBI Taxonomy" id="658473"/>
    <lineage>
        <taxon>Eukaryota</taxon>
        <taxon>Fungi</taxon>
        <taxon>Dikarya</taxon>
        <taxon>Basidiomycota</taxon>
        <taxon>Agaricomycotina</taxon>
        <taxon>Agaricomycetes</taxon>
        <taxon>Agaricomycetidae</taxon>
        <taxon>Agaricales</taxon>
        <taxon>Marasmiineae</taxon>
        <taxon>Mycenaceae</taxon>
        <taxon>Mycena</taxon>
    </lineage>
</organism>
<dbReference type="InterPro" id="IPR021827">
    <property type="entry name" value="Nup186/Nup192/Nup205"/>
</dbReference>
<feature type="non-terminal residue" evidence="1">
    <location>
        <position position="363"/>
    </location>
</feature>
<dbReference type="EMBL" id="DF838038">
    <property type="protein sequence ID" value="GAT42507.1"/>
    <property type="molecule type" value="Genomic_DNA"/>
</dbReference>
<protein>
    <submittedName>
        <fullName evidence="1">Uncharacterized protein</fullName>
    </submittedName>
</protein>
<gene>
    <name evidence="1" type="ORF">MCHLO_00220</name>
</gene>
<dbReference type="Pfam" id="PF11894">
    <property type="entry name" value="Nup192"/>
    <property type="match status" value="1"/>
</dbReference>
<evidence type="ECO:0000313" key="2">
    <source>
        <dbReference type="Proteomes" id="UP000815677"/>
    </source>
</evidence>
<name>A0ABQ0KV34_MYCCL</name>
<accession>A0ABQ0KV34</accession>